<comment type="similarity">
    <text evidence="1 2">Belongs to the MEMO1 family.</text>
</comment>
<dbReference type="PANTHER" id="PTHR11060">
    <property type="entry name" value="PROTEIN MEMO1"/>
    <property type="match status" value="1"/>
</dbReference>
<accession>A0A1F7RBU0</accession>
<dbReference type="InterPro" id="IPR002737">
    <property type="entry name" value="MEMO1_fam"/>
</dbReference>
<dbReference type="Proteomes" id="UP000178526">
    <property type="component" value="Unassembled WGS sequence"/>
</dbReference>
<dbReference type="NCBIfam" id="TIGR04336">
    <property type="entry name" value="AmmeMemoSam_B"/>
    <property type="match status" value="1"/>
</dbReference>
<protein>
    <recommendedName>
        <fullName evidence="2">MEMO1 family protein A2042_01345</fullName>
    </recommendedName>
</protein>
<evidence type="ECO:0000256" key="2">
    <source>
        <dbReference type="HAMAP-Rule" id="MF_00055"/>
    </source>
</evidence>
<dbReference type="PANTHER" id="PTHR11060:SF0">
    <property type="entry name" value="PROTEIN MEMO1"/>
    <property type="match status" value="1"/>
</dbReference>
<dbReference type="EMBL" id="MGDB01000140">
    <property type="protein sequence ID" value="OGL38698.1"/>
    <property type="molecule type" value="Genomic_DNA"/>
</dbReference>
<name>A0A1F7RBU0_9BACT</name>
<evidence type="ECO:0000313" key="4">
    <source>
        <dbReference type="Proteomes" id="UP000178526"/>
    </source>
</evidence>
<reference evidence="3 4" key="1">
    <citation type="journal article" date="2016" name="Nat. Commun.">
        <title>Thousands of microbial genomes shed light on interconnected biogeochemical processes in an aquifer system.</title>
        <authorList>
            <person name="Anantharaman K."/>
            <person name="Brown C.T."/>
            <person name="Hug L.A."/>
            <person name="Sharon I."/>
            <person name="Castelle C.J."/>
            <person name="Probst A.J."/>
            <person name="Thomas B.C."/>
            <person name="Singh A."/>
            <person name="Wilkins M.J."/>
            <person name="Karaoz U."/>
            <person name="Brodie E.L."/>
            <person name="Williams K.H."/>
            <person name="Hubbard S.S."/>
            <person name="Banfield J.F."/>
        </authorList>
    </citation>
    <scope>NUCLEOTIDE SEQUENCE [LARGE SCALE GENOMIC DNA]</scope>
</reference>
<evidence type="ECO:0000256" key="1">
    <source>
        <dbReference type="ARBA" id="ARBA00006315"/>
    </source>
</evidence>
<gene>
    <name evidence="3" type="ORF">A2042_01345</name>
</gene>
<dbReference type="HAMAP" id="MF_00055">
    <property type="entry name" value="MEMO1"/>
    <property type="match status" value="1"/>
</dbReference>
<proteinExistence type="inferred from homology"/>
<organism evidence="3 4">
    <name type="scientific">Candidatus Schekmanbacteria bacterium GWA2_38_11</name>
    <dbReference type="NCBI Taxonomy" id="1817876"/>
    <lineage>
        <taxon>Bacteria</taxon>
        <taxon>Candidatus Schekmaniibacteriota</taxon>
    </lineage>
</organism>
<evidence type="ECO:0000313" key="3">
    <source>
        <dbReference type="EMBL" id="OGL38698.1"/>
    </source>
</evidence>
<dbReference type="Gene3D" id="3.40.830.10">
    <property type="entry name" value="LigB-like"/>
    <property type="match status" value="1"/>
</dbReference>
<sequence>MNSNSVRESVIAGSWYPAKKEVLESQIDSFLAKAKKEDNQGLMALISPHAGYVYSGPVAAFAYKQIEGMKFNTVVLIAPSHYMAIKGASVYNRGAFKTPLGLVEVDVELSNKLIDSNPNFYFNEDAHREEHSLEIQLPFLQRVLGNFKMVPILMWDKSFKNCKSLAATISSIAAPDTLIVASSDLSHYHSQERAVELDKGVINGIESFNPEMLSRSFDGGICEACGAGPIITAMLASKSLGAKKTRILNYSTSGDTSGDYSRVVGYLAAGIYL</sequence>
<dbReference type="AlphaFoldDB" id="A0A1F7RBU0"/>
<dbReference type="CDD" id="cd07361">
    <property type="entry name" value="MEMO_like"/>
    <property type="match status" value="1"/>
</dbReference>
<dbReference type="Pfam" id="PF01875">
    <property type="entry name" value="Memo"/>
    <property type="match status" value="1"/>
</dbReference>
<comment type="caution">
    <text evidence="3">The sequence shown here is derived from an EMBL/GenBank/DDBJ whole genome shotgun (WGS) entry which is preliminary data.</text>
</comment>